<dbReference type="InterPro" id="IPR000702">
    <property type="entry name" value="Ribosomal_uL6-like"/>
</dbReference>
<evidence type="ECO:0000256" key="8">
    <source>
        <dbReference type="RuleBase" id="RU003870"/>
    </source>
</evidence>
<proteinExistence type="inferred from homology"/>
<keyword evidence="5 6" id="KW-0687">Ribonucleoprotein</keyword>
<comment type="caution">
    <text evidence="10">The sequence shown here is derived from an EMBL/GenBank/DDBJ whole genome shotgun (WGS) entry which is preliminary data.</text>
</comment>
<comment type="subunit">
    <text evidence="6">Part of the 50S ribosomal subunit.</text>
</comment>
<dbReference type="AlphaFoldDB" id="A0A2G9YJG7"/>
<dbReference type="PRINTS" id="PR00059">
    <property type="entry name" value="RIBOSOMALL6"/>
</dbReference>
<keyword evidence="3 6" id="KW-0694">RNA-binding</keyword>
<dbReference type="Gene3D" id="3.90.930.12">
    <property type="entry name" value="Ribosomal protein L6, alpha-beta domain"/>
    <property type="match status" value="2"/>
</dbReference>
<accession>A0A2G9YJG7</accession>
<gene>
    <name evidence="6" type="primary">rplF</name>
    <name evidence="10" type="ORF">COX41_07055</name>
</gene>
<keyword evidence="4 6" id="KW-0689">Ribosomal protein</keyword>
<dbReference type="Proteomes" id="UP000231292">
    <property type="component" value="Unassembled WGS sequence"/>
</dbReference>
<evidence type="ECO:0000256" key="4">
    <source>
        <dbReference type="ARBA" id="ARBA00022980"/>
    </source>
</evidence>
<feature type="domain" description="Large ribosomal subunit protein uL6 alpha-beta" evidence="9">
    <location>
        <begin position="90"/>
        <end position="163"/>
    </location>
</feature>
<comment type="function">
    <text evidence="6 8">This protein binds to the 23S rRNA, and is important in its secondary structure. It is located near the subunit interface in the base of the L7/L12 stalk, and near the tRNA binding site of the peptidyltransferase center.</text>
</comment>
<evidence type="ECO:0000259" key="9">
    <source>
        <dbReference type="Pfam" id="PF00347"/>
    </source>
</evidence>
<dbReference type="GO" id="GO:0002181">
    <property type="term" value="P:cytoplasmic translation"/>
    <property type="evidence" value="ECO:0007669"/>
    <property type="project" value="TreeGrafter"/>
</dbReference>
<dbReference type="EMBL" id="PCRK01000182">
    <property type="protein sequence ID" value="PIP18671.1"/>
    <property type="molecule type" value="Genomic_DNA"/>
</dbReference>
<dbReference type="PANTHER" id="PTHR11655">
    <property type="entry name" value="60S/50S RIBOSOMAL PROTEIN L6/L9"/>
    <property type="match status" value="1"/>
</dbReference>
<dbReference type="InterPro" id="IPR002358">
    <property type="entry name" value="Ribosomal_uL6_CS"/>
</dbReference>
<dbReference type="Pfam" id="PF00347">
    <property type="entry name" value="Ribosomal_L6"/>
    <property type="match status" value="2"/>
</dbReference>
<dbReference type="FunFam" id="3.90.930.12:FF:000002">
    <property type="entry name" value="50S ribosomal protein L6"/>
    <property type="match status" value="1"/>
</dbReference>
<dbReference type="PIRSF" id="PIRSF002162">
    <property type="entry name" value="Ribosomal_L6"/>
    <property type="match status" value="1"/>
</dbReference>
<dbReference type="NCBIfam" id="TIGR03654">
    <property type="entry name" value="L6_bact"/>
    <property type="match status" value="1"/>
</dbReference>
<sequence>MSRIGKKVIVVPKEVKVEVKDNAIFVEGPKGKLSRVLSPRITLEIKDGQILVKRAADTKMDKSLHGLFRALIVNMIKGVTEGYKKELEIIGVGFKAGVQGSNLNMSLGFSHPVNFSIPQGVKIEAPKPTHLVISGIDKELIGRVSSEIRAVYPPEPYKGKGIRFSGEYVKKKIGKAQATGTGGK</sequence>
<protein>
    <recommendedName>
        <fullName evidence="6">Large ribosomal subunit protein uL6</fullName>
    </recommendedName>
</protein>
<evidence type="ECO:0000256" key="5">
    <source>
        <dbReference type="ARBA" id="ARBA00023274"/>
    </source>
</evidence>
<evidence type="ECO:0000313" key="10">
    <source>
        <dbReference type="EMBL" id="PIP18671.1"/>
    </source>
</evidence>
<dbReference type="HAMAP" id="MF_01365_B">
    <property type="entry name" value="Ribosomal_uL6_B"/>
    <property type="match status" value="1"/>
</dbReference>
<dbReference type="SUPFAM" id="SSF56053">
    <property type="entry name" value="Ribosomal protein L6"/>
    <property type="match status" value="2"/>
</dbReference>
<dbReference type="GO" id="GO:0003735">
    <property type="term" value="F:structural constituent of ribosome"/>
    <property type="evidence" value="ECO:0007669"/>
    <property type="project" value="UniProtKB-UniRule"/>
</dbReference>
<dbReference type="GO" id="GO:0019843">
    <property type="term" value="F:rRNA binding"/>
    <property type="evidence" value="ECO:0007669"/>
    <property type="project" value="UniProtKB-UniRule"/>
</dbReference>
<evidence type="ECO:0000256" key="3">
    <source>
        <dbReference type="ARBA" id="ARBA00022884"/>
    </source>
</evidence>
<organism evidence="10 11">
    <name type="scientific">Candidatus Sherwoodlollariibacterium unditelluris</name>
    <dbReference type="NCBI Taxonomy" id="1974757"/>
    <lineage>
        <taxon>Bacteria</taxon>
        <taxon>Pseudomonadati</taxon>
        <taxon>Candidatus Omnitrophota</taxon>
        <taxon>Candidatus Sherwoodlollariibacterium</taxon>
    </lineage>
</organism>
<reference evidence="10 11" key="1">
    <citation type="submission" date="2017-09" db="EMBL/GenBank/DDBJ databases">
        <title>Depth-based differentiation of microbial function through sediment-hosted aquifers and enrichment of novel symbionts in the deep terrestrial subsurface.</title>
        <authorList>
            <person name="Probst A.J."/>
            <person name="Ladd B."/>
            <person name="Jarett J.K."/>
            <person name="Geller-Mcgrath D.E."/>
            <person name="Sieber C.M."/>
            <person name="Emerson J.B."/>
            <person name="Anantharaman K."/>
            <person name="Thomas B.C."/>
            <person name="Malmstrom R."/>
            <person name="Stieglmeier M."/>
            <person name="Klingl A."/>
            <person name="Woyke T."/>
            <person name="Ryan C.M."/>
            <person name="Banfield J.F."/>
        </authorList>
    </citation>
    <scope>NUCLEOTIDE SEQUENCE [LARGE SCALE GENOMIC DNA]</scope>
    <source>
        <strain evidence="10">CG23_combo_of_CG06-09_8_20_14_all_41_10</strain>
    </source>
</reference>
<dbReference type="InterPro" id="IPR036789">
    <property type="entry name" value="Ribosomal_uL6-like_a/b-dom_sf"/>
</dbReference>
<name>A0A2G9YJG7_9BACT</name>
<dbReference type="InterPro" id="IPR019906">
    <property type="entry name" value="Ribosomal_uL6_bac-type"/>
</dbReference>
<dbReference type="PROSITE" id="PS00525">
    <property type="entry name" value="RIBOSOMAL_L6_1"/>
    <property type="match status" value="1"/>
</dbReference>
<feature type="domain" description="Large ribosomal subunit protein uL6 alpha-beta" evidence="9">
    <location>
        <begin position="11"/>
        <end position="82"/>
    </location>
</feature>
<evidence type="ECO:0000256" key="6">
    <source>
        <dbReference type="HAMAP-Rule" id="MF_01365"/>
    </source>
</evidence>
<evidence type="ECO:0000256" key="1">
    <source>
        <dbReference type="ARBA" id="ARBA00009356"/>
    </source>
</evidence>
<evidence type="ECO:0000256" key="2">
    <source>
        <dbReference type="ARBA" id="ARBA00022730"/>
    </source>
</evidence>
<evidence type="ECO:0000256" key="7">
    <source>
        <dbReference type="RuleBase" id="RU003869"/>
    </source>
</evidence>
<keyword evidence="2 6" id="KW-0699">rRNA-binding</keyword>
<dbReference type="GO" id="GO:0022625">
    <property type="term" value="C:cytosolic large ribosomal subunit"/>
    <property type="evidence" value="ECO:0007669"/>
    <property type="project" value="UniProtKB-UniRule"/>
</dbReference>
<dbReference type="PANTHER" id="PTHR11655:SF14">
    <property type="entry name" value="LARGE RIBOSOMAL SUBUNIT PROTEIN UL6M"/>
    <property type="match status" value="1"/>
</dbReference>
<dbReference type="FunFam" id="3.90.930.12:FF:000001">
    <property type="entry name" value="50S ribosomal protein L6"/>
    <property type="match status" value="1"/>
</dbReference>
<dbReference type="InterPro" id="IPR020040">
    <property type="entry name" value="Ribosomal_uL6_a/b-dom"/>
</dbReference>
<comment type="similarity">
    <text evidence="1 6 7">Belongs to the universal ribosomal protein uL6 family.</text>
</comment>
<evidence type="ECO:0000313" key="11">
    <source>
        <dbReference type="Proteomes" id="UP000231292"/>
    </source>
</evidence>